<accession>A0ABD5S257</accession>
<evidence type="ECO:0000313" key="3">
    <source>
        <dbReference type="Proteomes" id="UP001596328"/>
    </source>
</evidence>
<evidence type="ECO:0000256" key="1">
    <source>
        <dbReference type="SAM" id="MobiDB-lite"/>
    </source>
</evidence>
<keyword evidence="3" id="KW-1185">Reference proteome</keyword>
<protein>
    <submittedName>
        <fullName evidence="2">Transposase</fullName>
    </submittedName>
</protein>
<dbReference type="Proteomes" id="UP001596328">
    <property type="component" value="Unassembled WGS sequence"/>
</dbReference>
<dbReference type="Gene3D" id="1.10.10.60">
    <property type="entry name" value="Homeodomain-like"/>
    <property type="match status" value="1"/>
</dbReference>
<sequence>MAKLADVDADALRDALASVSEAKPAKRLMVALAYLDGESVETLSARYGIPRSTVYYWLDRFESEPIDSAIEDEHRPGRPPKLDEEERERLRADLQEPPTSHGLDGDEWTPALLRDYVEGQFAVSYSEGHARRLLDRFRTA</sequence>
<dbReference type="SUPFAM" id="SSF46689">
    <property type="entry name" value="Homeodomain-like"/>
    <property type="match status" value="1"/>
</dbReference>
<dbReference type="EMBL" id="JBHSWU010000651">
    <property type="protein sequence ID" value="MFC6725685.1"/>
    <property type="molecule type" value="Genomic_DNA"/>
</dbReference>
<dbReference type="Pfam" id="PF13565">
    <property type="entry name" value="HTH_32"/>
    <property type="match status" value="1"/>
</dbReference>
<dbReference type="InterPro" id="IPR009057">
    <property type="entry name" value="Homeodomain-like_sf"/>
</dbReference>
<proteinExistence type="predicted"/>
<organism evidence="2 3">
    <name type="scientific">Halobium palmae</name>
    <dbReference type="NCBI Taxonomy" id="1776492"/>
    <lineage>
        <taxon>Archaea</taxon>
        <taxon>Methanobacteriati</taxon>
        <taxon>Methanobacteriota</taxon>
        <taxon>Stenosarchaea group</taxon>
        <taxon>Halobacteria</taxon>
        <taxon>Halobacteriales</taxon>
        <taxon>Haloferacaceae</taxon>
        <taxon>Halobium</taxon>
    </lineage>
</organism>
<feature type="compositionally biased region" description="Basic and acidic residues" evidence="1">
    <location>
        <begin position="71"/>
        <end position="94"/>
    </location>
</feature>
<evidence type="ECO:0000313" key="2">
    <source>
        <dbReference type="EMBL" id="MFC6725685.1"/>
    </source>
</evidence>
<dbReference type="AlphaFoldDB" id="A0ABD5S257"/>
<feature type="region of interest" description="Disordered" evidence="1">
    <location>
        <begin position="68"/>
        <end position="107"/>
    </location>
</feature>
<name>A0ABD5S257_9EURY</name>
<gene>
    <name evidence="2" type="ORF">ACFQE1_15180</name>
</gene>
<reference evidence="2 3" key="1">
    <citation type="journal article" date="2019" name="Int. J. Syst. Evol. Microbiol.">
        <title>The Global Catalogue of Microorganisms (GCM) 10K type strain sequencing project: providing services to taxonomists for standard genome sequencing and annotation.</title>
        <authorList>
            <consortium name="The Broad Institute Genomics Platform"/>
            <consortium name="The Broad Institute Genome Sequencing Center for Infectious Disease"/>
            <person name="Wu L."/>
            <person name="Ma J."/>
        </authorList>
    </citation>
    <scope>NUCLEOTIDE SEQUENCE [LARGE SCALE GENOMIC DNA]</scope>
    <source>
        <strain evidence="2 3">NBRC 111368</strain>
    </source>
</reference>
<comment type="caution">
    <text evidence="2">The sequence shown here is derived from an EMBL/GenBank/DDBJ whole genome shotgun (WGS) entry which is preliminary data.</text>
</comment>